<organism evidence="3 4">
    <name type="scientific">Limnoglobus roseus</name>
    <dbReference type="NCBI Taxonomy" id="2598579"/>
    <lineage>
        <taxon>Bacteria</taxon>
        <taxon>Pseudomonadati</taxon>
        <taxon>Planctomycetota</taxon>
        <taxon>Planctomycetia</taxon>
        <taxon>Gemmatales</taxon>
        <taxon>Gemmataceae</taxon>
        <taxon>Limnoglobus</taxon>
    </lineage>
</organism>
<dbReference type="Pfam" id="PF05065">
    <property type="entry name" value="Phage_capsid"/>
    <property type="match status" value="1"/>
</dbReference>
<feature type="domain" description="Phage capsid-like C-terminal" evidence="2">
    <location>
        <begin position="165"/>
        <end position="414"/>
    </location>
</feature>
<evidence type="ECO:0000313" key="3">
    <source>
        <dbReference type="EMBL" id="QEL16549.1"/>
    </source>
</evidence>
<evidence type="ECO:0000313" key="4">
    <source>
        <dbReference type="Proteomes" id="UP000324974"/>
    </source>
</evidence>
<dbReference type="SUPFAM" id="SSF56563">
    <property type="entry name" value="Major capsid protein gp5"/>
    <property type="match status" value="1"/>
</dbReference>
<dbReference type="InterPro" id="IPR054612">
    <property type="entry name" value="Phage_capsid-like_C"/>
</dbReference>
<gene>
    <name evidence="3" type="ORF">PX52LOC_03509</name>
</gene>
<comment type="subcellular location">
    <subcellularLocation>
        <location evidence="1">Virion</location>
    </subcellularLocation>
</comment>
<dbReference type="InterPro" id="IPR024455">
    <property type="entry name" value="Phage_capsid"/>
</dbReference>
<accession>A0A5C1AAZ6</accession>
<protein>
    <submittedName>
        <fullName evidence="3">Phage major capsid protein</fullName>
    </submittedName>
</protein>
<proteinExistence type="predicted"/>
<evidence type="ECO:0000256" key="1">
    <source>
        <dbReference type="ARBA" id="ARBA00004328"/>
    </source>
</evidence>
<dbReference type="AlphaFoldDB" id="A0A5C1AAZ6"/>
<dbReference type="RefSeq" id="WP_149111266.1">
    <property type="nucleotide sequence ID" value="NZ_CP042425.1"/>
</dbReference>
<dbReference type="NCBIfam" id="TIGR01554">
    <property type="entry name" value="major_cap_HK97"/>
    <property type="match status" value="1"/>
</dbReference>
<dbReference type="Proteomes" id="UP000324974">
    <property type="component" value="Chromosome"/>
</dbReference>
<dbReference type="KEGG" id="lrs:PX52LOC_03509"/>
<keyword evidence="4" id="KW-1185">Reference proteome</keyword>
<reference evidence="4" key="1">
    <citation type="submission" date="2019-08" db="EMBL/GenBank/DDBJ databases">
        <title>Limnoglobus roseus gen. nov., sp. nov., a novel freshwater planctomycete with a giant genome from the family Gemmataceae.</title>
        <authorList>
            <person name="Kulichevskaya I.S."/>
            <person name="Naumoff D.G."/>
            <person name="Miroshnikov K."/>
            <person name="Ivanova A."/>
            <person name="Philippov D.A."/>
            <person name="Hakobyan A."/>
            <person name="Rijpstra I.C."/>
            <person name="Sinninghe Damste J.S."/>
            <person name="Liesack W."/>
            <person name="Dedysh S.N."/>
        </authorList>
    </citation>
    <scope>NUCLEOTIDE SEQUENCE [LARGE SCALE GENOMIC DNA]</scope>
    <source>
        <strain evidence="4">PX52</strain>
    </source>
</reference>
<dbReference type="EMBL" id="CP042425">
    <property type="protein sequence ID" value="QEL16549.1"/>
    <property type="molecule type" value="Genomic_DNA"/>
</dbReference>
<name>A0A5C1AAZ6_9BACT</name>
<sequence>MDKVRTEEEINTEIGSLTARGDELELKAKGEEGLSLEEADELTALAAKLKELGVERKVTESRLAMAKIKEELAKPTTPAPRYEPVIKRTAQSDPKEGIKQWVRSQFGRQLSPLELSKIQESGYSTSGNTITIPYDMSTLNKRMYRTKMNTGGAGVGLELTYKTYSQSIIEYRNYLSPFVSALTSESLANDGNSTRQYTTIDPTALKSTKTSASSGTEIAPTIPAKNFVTSKIDLRPFTLTAGKFTVTWEMANSSLVNVVDRIVPMVQGSDDIAIEEMVITDTGNGSNGGMKGLVTSATAFTPLSTTIPKIMDEYSFKIPKQYRQNAVMLVNDFTMGFLVSEYIDDVGRSLFDKNATANPEFDTLDGKPVYVSNFVDDYQVIYCVPEYFQLLFGAAADLAIQRDSSVWPDRLVEQVSMVTGAYIGPPNTCWKLDLGS</sequence>
<evidence type="ECO:0000259" key="2">
    <source>
        <dbReference type="Pfam" id="PF05065"/>
    </source>
</evidence>